<comment type="caution">
    <text evidence="2">The sequence shown here is derived from an EMBL/GenBank/DDBJ whole genome shotgun (WGS) entry which is preliminary data.</text>
</comment>
<evidence type="ECO:0000313" key="1">
    <source>
        <dbReference type="EMBL" id="KKN56147.1"/>
    </source>
</evidence>
<dbReference type="AlphaFoldDB" id="A0A0F9UUI4"/>
<protein>
    <recommendedName>
        <fullName evidence="3">Tryptophan--tRNA ligase</fullName>
    </recommendedName>
</protein>
<dbReference type="EMBL" id="LAZR01000543">
    <property type="protein sequence ID" value="KKN64821.1"/>
    <property type="molecule type" value="Genomic_DNA"/>
</dbReference>
<evidence type="ECO:0008006" key="3">
    <source>
        <dbReference type="Google" id="ProtNLM"/>
    </source>
</evidence>
<gene>
    <name evidence="2" type="ORF">LCGC14_0488090</name>
    <name evidence="1" type="ORF">LCGC14_0574950</name>
</gene>
<organism evidence="2">
    <name type="scientific">marine sediment metagenome</name>
    <dbReference type="NCBI Taxonomy" id="412755"/>
    <lineage>
        <taxon>unclassified sequences</taxon>
        <taxon>metagenomes</taxon>
        <taxon>ecological metagenomes</taxon>
    </lineage>
</organism>
<dbReference type="EMBL" id="LAZR01000855">
    <property type="protein sequence ID" value="KKN56147.1"/>
    <property type="molecule type" value="Genomic_DNA"/>
</dbReference>
<proteinExistence type="predicted"/>
<evidence type="ECO:0000313" key="2">
    <source>
        <dbReference type="EMBL" id="KKN64821.1"/>
    </source>
</evidence>
<sequence length="24" mass="2843">MPDFIVTPWEVSGEVDYDLLIKEF</sequence>
<name>A0A0F9UUI4_9ZZZZ</name>
<feature type="non-terminal residue" evidence="2">
    <location>
        <position position="24"/>
    </location>
</feature>
<reference evidence="2" key="1">
    <citation type="journal article" date="2015" name="Nature">
        <title>Complex archaea that bridge the gap between prokaryotes and eukaryotes.</title>
        <authorList>
            <person name="Spang A."/>
            <person name="Saw J.H."/>
            <person name="Jorgensen S.L."/>
            <person name="Zaremba-Niedzwiedzka K."/>
            <person name="Martijn J."/>
            <person name="Lind A.E."/>
            <person name="van Eijk R."/>
            <person name="Schleper C."/>
            <person name="Guy L."/>
            <person name="Ettema T.J."/>
        </authorList>
    </citation>
    <scope>NUCLEOTIDE SEQUENCE</scope>
</reference>
<accession>A0A0F9UUI4</accession>